<dbReference type="Gene3D" id="1.25.40.10">
    <property type="entry name" value="Tetratricopeptide repeat domain"/>
    <property type="match status" value="1"/>
</dbReference>
<dbReference type="InterPro" id="IPR011990">
    <property type="entry name" value="TPR-like_helical_dom_sf"/>
</dbReference>
<accession>A0A4V1M699</accession>
<comment type="caution">
    <text evidence="2">The sequence shown here is derived from an EMBL/GenBank/DDBJ whole genome shotgun (WGS) entry which is preliminary data.</text>
</comment>
<evidence type="ECO:0000256" key="1">
    <source>
        <dbReference type="SAM" id="Phobius"/>
    </source>
</evidence>
<evidence type="ECO:0000313" key="3">
    <source>
        <dbReference type="Proteomes" id="UP000290218"/>
    </source>
</evidence>
<keyword evidence="1" id="KW-1133">Transmembrane helix</keyword>
<dbReference type="SUPFAM" id="SSF48452">
    <property type="entry name" value="TPR-like"/>
    <property type="match status" value="2"/>
</dbReference>
<sequence length="582" mass="64571">MSQKQQRIIEDNRTEHPFRHERARTVKVFAGIAVIVLGLLVAAYFIGRPMLSKWRFKRDLENAALYEKEGDWRSAMLTLEQLSRLHPAKLEVRQRLAAFYERAGQREAVNVWQEALALAPDQPEIKIGLARAAIRFGDLPAARKILTGFNPPGSLRAEFHRLCAALALLDRDPVAQESHLTALRELAPDDVRVRLNLAVLRLNGSEPLQAAEARNGLLELARGDQVRIRAIVELLNDVARRWPQPSPARGAALRQLAETLAPARGPLLELPSQVDHIDRLLAYAMMQPIPTAEDAVALANWMSSNEHTQAALEWLDSLPEALRQSAIVKTAVAEFVVRAQDWPRLQTLLREGAWGVVPAEAVEQAFRAHRQSVGSTHSGVSQAWSAALQATRGSPPALRMLLRLSELWQWPVERRQTLLAIARALPHETWAWRQLLGDALSRNESDQVWQIYQDWRRALPGDPQVRVEAAIMGFLLGRRPVPDTTETAGYAGSEGRAGGTVAHALALWRAGRVGEAAAALDGLPRAEFDEPRYGLARAVLLSAAGRAAESEEQLGRLANAFFLPEEKELMTAARTRNQSAKP</sequence>
<keyword evidence="1" id="KW-0472">Membrane</keyword>
<dbReference type="OrthoDB" id="183489at2"/>
<reference evidence="2 3" key="1">
    <citation type="submission" date="2019-01" db="EMBL/GenBank/DDBJ databases">
        <title>Lacunisphaera sp. strain TWA-58.</title>
        <authorList>
            <person name="Chen W.-M."/>
        </authorList>
    </citation>
    <scope>NUCLEOTIDE SEQUENCE [LARGE SCALE GENOMIC DNA]</scope>
    <source>
        <strain evidence="2 3">TWA-58</strain>
    </source>
</reference>
<keyword evidence="1" id="KW-0812">Transmembrane</keyword>
<dbReference type="AlphaFoldDB" id="A0A4V1M699"/>
<organism evidence="2 3">
    <name type="scientific">Oleiharenicola lentus</name>
    <dbReference type="NCBI Taxonomy" id="2508720"/>
    <lineage>
        <taxon>Bacteria</taxon>
        <taxon>Pseudomonadati</taxon>
        <taxon>Verrucomicrobiota</taxon>
        <taxon>Opitutia</taxon>
        <taxon>Opitutales</taxon>
        <taxon>Opitutaceae</taxon>
        <taxon>Oleiharenicola</taxon>
    </lineage>
</organism>
<name>A0A4V1M699_9BACT</name>
<protein>
    <submittedName>
        <fullName evidence="2">Uncharacterized protein</fullName>
    </submittedName>
</protein>
<keyword evidence="3" id="KW-1185">Reference proteome</keyword>
<dbReference type="Proteomes" id="UP000290218">
    <property type="component" value="Unassembled WGS sequence"/>
</dbReference>
<dbReference type="Pfam" id="PF14559">
    <property type="entry name" value="TPR_19"/>
    <property type="match status" value="1"/>
</dbReference>
<proteinExistence type="predicted"/>
<dbReference type="EMBL" id="SDHX01000001">
    <property type="protein sequence ID" value="RXK54659.1"/>
    <property type="molecule type" value="Genomic_DNA"/>
</dbReference>
<dbReference type="RefSeq" id="WP_129046023.1">
    <property type="nucleotide sequence ID" value="NZ_SDHX01000001.1"/>
</dbReference>
<feature type="transmembrane region" description="Helical" evidence="1">
    <location>
        <begin position="28"/>
        <end position="47"/>
    </location>
</feature>
<gene>
    <name evidence="2" type="ORF">ESB00_01825</name>
</gene>
<evidence type="ECO:0000313" key="2">
    <source>
        <dbReference type="EMBL" id="RXK54659.1"/>
    </source>
</evidence>